<evidence type="ECO:0008006" key="2">
    <source>
        <dbReference type="Google" id="ProtNLM"/>
    </source>
</evidence>
<reference evidence="1" key="1">
    <citation type="submission" date="2015-07" db="EMBL/GenBank/DDBJ databases">
        <title>MeaNS - Measles Nucleotide Surveillance Program.</title>
        <authorList>
            <person name="Tran T."/>
            <person name="Druce J."/>
        </authorList>
    </citation>
    <scope>NUCLEOTIDE SEQUENCE</scope>
    <source>
        <strain evidence="1">UCB-OBI-ISO-001</strain>
        <tissue evidence="1">Gonad</tissue>
    </source>
</reference>
<proteinExistence type="predicted"/>
<dbReference type="EMBL" id="KQ416649">
    <property type="protein sequence ID" value="KOF96034.1"/>
    <property type="molecule type" value="Genomic_DNA"/>
</dbReference>
<gene>
    <name evidence="1" type="ORF">OCBIM_22036615mg</name>
</gene>
<feature type="non-terminal residue" evidence="1">
    <location>
        <position position="111"/>
    </location>
</feature>
<sequence>MKAEGRAKGRTYIVTGCSNMTIFPKDKRQQAVLTWFVKLTRADWSEPSLYSVVCLKRFNLNCFEVQYSLMKEFGMNRKKYLCLGSVQSIYPKTISMTHFCLPPSPHQNTQQ</sequence>
<accession>A0A0L8I3U9</accession>
<organism evidence="1">
    <name type="scientific">Octopus bimaculoides</name>
    <name type="common">California two-spotted octopus</name>
    <dbReference type="NCBI Taxonomy" id="37653"/>
    <lineage>
        <taxon>Eukaryota</taxon>
        <taxon>Metazoa</taxon>
        <taxon>Spiralia</taxon>
        <taxon>Lophotrochozoa</taxon>
        <taxon>Mollusca</taxon>
        <taxon>Cephalopoda</taxon>
        <taxon>Coleoidea</taxon>
        <taxon>Octopodiformes</taxon>
        <taxon>Octopoda</taxon>
        <taxon>Incirrata</taxon>
        <taxon>Octopodidae</taxon>
        <taxon>Octopus</taxon>
    </lineage>
</organism>
<evidence type="ECO:0000313" key="1">
    <source>
        <dbReference type="EMBL" id="KOF96034.1"/>
    </source>
</evidence>
<dbReference type="AlphaFoldDB" id="A0A0L8I3U9"/>
<name>A0A0L8I3U9_OCTBM</name>
<protein>
    <recommendedName>
        <fullName evidence="2">THAP-type domain-containing protein</fullName>
    </recommendedName>
</protein>